<organism evidence="1 2">
    <name type="scientific">Candidatus Nitrobium versatile</name>
    <dbReference type="NCBI Taxonomy" id="2884831"/>
    <lineage>
        <taxon>Bacteria</taxon>
        <taxon>Pseudomonadati</taxon>
        <taxon>Nitrospirota</taxon>
        <taxon>Nitrospiria</taxon>
        <taxon>Nitrospirales</taxon>
        <taxon>Nitrospiraceae</taxon>
        <taxon>Candidatus Nitrobium</taxon>
    </lineage>
</organism>
<dbReference type="Gene3D" id="2.30.260.10">
    <property type="entry name" value="putative xylanase like domain"/>
    <property type="match status" value="1"/>
</dbReference>
<comment type="caution">
    <text evidence="1">The sequence shown here is derived from an EMBL/GenBank/DDBJ whole genome shotgun (WGS) entry which is preliminary data.</text>
</comment>
<sequence length="254" mass="27754">MRYGRGAESILARIVLLLLLFAAVPASGLTLEEINALQSEVRDRPLGERIALFAEKFVGTPYDPDPRGAYVTGETIVADGEVDCMYLVFRAVELALSSTPEEAVRAALDKRFVTAGVLVEGRVSNYEDRFAYGEDMIKSGKWGRDITAEIGKTVRVRKVRDGDYADILPPRELLGGMEKLRSGDIIFFTKTPGKEVAGELVGHLGIVITEKLPHPGIYVIHASGKKGKGGAVKKVSLKEYLKKMPFAGAKITRF</sequence>
<evidence type="ECO:0008006" key="3">
    <source>
        <dbReference type="Google" id="ProtNLM"/>
    </source>
</evidence>
<reference evidence="1" key="2">
    <citation type="submission" date="2021-08" db="EMBL/GenBank/DDBJ databases">
        <authorList>
            <person name="Dalcin Martins P."/>
        </authorList>
    </citation>
    <scope>NUCLEOTIDE SEQUENCE</scope>
    <source>
        <strain evidence="1">MAG_39</strain>
    </source>
</reference>
<name>A0A953M265_9BACT</name>
<protein>
    <recommendedName>
        <fullName evidence="3">DUF1460 domain-containing protein</fullName>
    </recommendedName>
</protein>
<dbReference type="SUPFAM" id="SSF54001">
    <property type="entry name" value="Cysteine proteinases"/>
    <property type="match status" value="1"/>
</dbReference>
<dbReference type="EMBL" id="JAIOIV010000110">
    <property type="protein sequence ID" value="MBZ0157277.1"/>
    <property type="molecule type" value="Genomic_DNA"/>
</dbReference>
<evidence type="ECO:0000313" key="1">
    <source>
        <dbReference type="EMBL" id="MBZ0157277.1"/>
    </source>
</evidence>
<evidence type="ECO:0000313" key="2">
    <source>
        <dbReference type="Proteomes" id="UP000705867"/>
    </source>
</evidence>
<reference evidence="1" key="1">
    <citation type="journal article" date="2021" name="bioRxiv">
        <title>Unraveling nitrogen, sulfur and carbon metabolic pathways and microbial community transcriptional responses to substrate deprivation and toxicity stresses in a bioreactor mimicking anoxic brackish coastal sediment conditions.</title>
        <authorList>
            <person name="Martins P.D."/>
            <person name="Echeveste M.J."/>
            <person name="Arshad A."/>
            <person name="Kurth J."/>
            <person name="Ouboter H."/>
            <person name="Jetten M.S.M."/>
            <person name="Welte C.U."/>
        </authorList>
    </citation>
    <scope>NUCLEOTIDE SEQUENCE</scope>
    <source>
        <strain evidence="1">MAG_39</strain>
    </source>
</reference>
<dbReference type="InterPro" id="IPR038765">
    <property type="entry name" value="Papain-like_cys_pep_sf"/>
</dbReference>
<dbReference type="AlphaFoldDB" id="A0A953M265"/>
<dbReference type="Proteomes" id="UP000705867">
    <property type="component" value="Unassembled WGS sequence"/>
</dbReference>
<gene>
    <name evidence="1" type="ORF">K8I29_13835</name>
</gene>
<dbReference type="Gene3D" id="1.10.3670.10">
    <property type="entry name" value="Putative xylanase like domain"/>
    <property type="match status" value="1"/>
</dbReference>
<accession>A0A953M265</accession>
<proteinExistence type="predicted"/>